<reference evidence="2 3" key="1">
    <citation type="journal article" date="2016" name="Front. Microbiol.">
        <title>Comparative Genomics Analysis of Streptomyces Species Reveals Their Adaptation to the Marine Environment and Their Diversity at the Genomic Level.</title>
        <authorList>
            <person name="Tian X."/>
            <person name="Zhang Z."/>
            <person name="Yang T."/>
            <person name="Chen M."/>
            <person name="Li J."/>
            <person name="Chen F."/>
            <person name="Yang J."/>
            <person name="Li W."/>
            <person name="Zhang B."/>
            <person name="Zhang Z."/>
            <person name="Wu J."/>
            <person name="Zhang C."/>
            <person name="Long L."/>
            <person name="Xiao J."/>
        </authorList>
    </citation>
    <scope>NUCLEOTIDE SEQUENCE [LARGE SCALE GENOMIC DNA]</scope>
    <source>
        <strain evidence="2 3">SCSIO M10372</strain>
    </source>
</reference>
<protein>
    <recommendedName>
        <fullName evidence="1">DUF4097 domain-containing protein</fullName>
    </recommendedName>
</protein>
<evidence type="ECO:0000259" key="1">
    <source>
        <dbReference type="Pfam" id="PF13349"/>
    </source>
</evidence>
<organism evidence="2 3">
    <name type="scientific">Streptomyces nanshensis</name>
    <dbReference type="NCBI Taxonomy" id="518642"/>
    <lineage>
        <taxon>Bacteria</taxon>
        <taxon>Bacillati</taxon>
        <taxon>Actinomycetota</taxon>
        <taxon>Actinomycetes</taxon>
        <taxon>Kitasatosporales</taxon>
        <taxon>Streptomycetaceae</taxon>
        <taxon>Streptomyces</taxon>
    </lineage>
</organism>
<dbReference type="OrthoDB" id="5243271at2"/>
<dbReference type="AlphaFoldDB" id="A0A1E7LJM3"/>
<keyword evidence="3" id="KW-1185">Reference proteome</keyword>
<dbReference type="EMBL" id="LJGZ01000103">
    <property type="protein sequence ID" value="OEV16378.1"/>
    <property type="molecule type" value="Genomic_DNA"/>
</dbReference>
<gene>
    <name evidence="2" type="ORF">AN221_32795</name>
</gene>
<dbReference type="InterPro" id="IPR025164">
    <property type="entry name" value="Toastrack_DUF4097"/>
</dbReference>
<dbReference type="Pfam" id="PF13349">
    <property type="entry name" value="DUF4097"/>
    <property type="match status" value="1"/>
</dbReference>
<name>A0A1E7LJM3_9ACTN</name>
<sequence length="266" mass="27804">MDIRISAPIRKRRRVPGRAVAVGVGGALVALALTGCGSADVDDAPVERKTFALKGKTLTIDAEDSTVTLVPADVREVEVERQVDGWVVLGSGPDPVWKMENDTLTLRVKCDAMINNCAARHEVKVPRGVTVAADADNGRVTAVGFDTSLRLSADNGDIVVRDSGGPLDLKSDNGSVLAERIGTKSVVARADNGEIRLGFSGVPDLVDTVSDNGSIVIDLPQGGEKYAVTAGADNGEVSIDVPRSKSSAHVVKARSDNGEVKVRTAN</sequence>
<evidence type="ECO:0000313" key="2">
    <source>
        <dbReference type="EMBL" id="OEV16378.1"/>
    </source>
</evidence>
<dbReference type="PATRIC" id="fig|518642.7.peg.2751"/>
<evidence type="ECO:0000313" key="3">
    <source>
        <dbReference type="Proteomes" id="UP000175971"/>
    </source>
</evidence>
<accession>A0A1E7LJM3</accession>
<dbReference type="RefSeq" id="WP_070203926.1">
    <property type="nucleotide sequence ID" value="NZ_LJGZ01000103.1"/>
</dbReference>
<proteinExistence type="predicted"/>
<dbReference type="Proteomes" id="UP000175971">
    <property type="component" value="Unassembled WGS sequence"/>
</dbReference>
<comment type="caution">
    <text evidence="2">The sequence shown here is derived from an EMBL/GenBank/DDBJ whole genome shotgun (WGS) entry which is preliminary data.</text>
</comment>
<feature type="domain" description="DUF4097" evidence="1">
    <location>
        <begin position="148"/>
        <end position="262"/>
    </location>
</feature>